<dbReference type="InterPro" id="IPR025432">
    <property type="entry name" value="YhfH-like"/>
</dbReference>
<protein>
    <recommendedName>
        <fullName evidence="3">YhfH family protein</fullName>
    </recommendedName>
</protein>
<reference evidence="1 2" key="1">
    <citation type="submission" date="2021-03" db="EMBL/GenBank/DDBJ databases">
        <title>Antimicrobial resistance genes in bacteria isolated from Japanese honey, and their potential for conferring macrolide and lincosamide resistance in the American foulbrood pathogen Paenibacillus larvae.</title>
        <authorList>
            <person name="Okamoto M."/>
            <person name="Kumagai M."/>
            <person name="Kanamori H."/>
            <person name="Takamatsu D."/>
        </authorList>
    </citation>
    <scope>NUCLEOTIDE SEQUENCE [LARGE SCALE GENOMIC DNA]</scope>
    <source>
        <strain evidence="1 2">J1TS3</strain>
    </source>
</reference>
<keyword evidence="2" id="KW-1185">Reference proteome</keyword>
<dbReference type="Proteomes" id="UP000680279">
    <property type="component" value="Unassembled WGS sequence"/>
</dbReference>
<evidence type="ECO:0000313" key="2">
    <source>
        <dbReference type="Proteomes" id="UP000680279"/>
    </source>
</evidence>
<sequence length="43" mass="4952">MIDNIVEFFKNLPPKKCTECGETVSEQHECYGTKCDKCLNELI</sequence>
<organism evidence="1 2">
    <name type="scientific">Siminovitchia fordii</name>
    <dbReference type="NCBI Taxonomy" id="254759"/>
    <lineage>
        <taxon>Bacteria</taxon>
        <taxon>Bacillati</taxon>
        <taxon>Bacillota</taxon>
        <taxon>Bacilli</taxon>
        <taxon>Bacillales</taxon>
        <taxon>Bacillaceae</taxon>
        <taxon>Siminovitchia</taxon>
    </lineage>
</organism>
<evidence type="ECO:0000313" key="1">
    <source>
        <dbReference type="EMBL" id="GIN19274.1"/>
    </source>
</evidence>
<dbReference type="EMBL" id="BOQT01000001">
    <property type="protein sequence ID" value="GIN19274.1"/>
    <property type="molecule type" value="Genomic_DNA"/>
</dbReference>
<dbReference type="Pfam" id="PF14149">
    <property type="entry name" value="YhfH"/>
    <property type="match status" value="1"/>
</dbReference>
<name>A0ABQ4K0K6_9BACI</name>
<proteinExistence type="predicted"/>
<gene>
    <name evidence="1" type="primary">yhfH</name>
    <name evidence="1" type="ORF">J1TS3_04080</name>
</gene>
<accession>A0ABQ4K0K6</accession>
<evidence type="ECO:0008006" key="3">
    <source>
        <dbReference type="Google" id="ProtNLM"/>
    </source>
</evidence>
<dbReference type="RefSeq" id="WP_083934514.1">
    <property type="nucleotide sequence ID" value="NZ_BOQT01000001.1"/>
</dbReference>
<comment type="caution">
    <text evidence="1">The sequence shown here is derived from an EMBL/GenBank/DDBJ whole genome shotgun (WGS) entry which is preliminary data.</text>
</comment>